<dbReference type="GO" id="GO:0000034">
    <property type="term" value="F:adenine deaminase activity"/>
    <property type="evidence" value="ECO:0007669"/>
    <property type="project" value="UniProtKB-UniRule"/>
</dbReference>
<evidence type="ECO:0000256" key="5">
    <source>
        <dbReference type="HAMAP-Rule" id="MF_01962"/>
    </source>
</evidence>
<reference evidence="7" key="2">
    <citation type="submission" date="2020-09" db="EMBL/GenBank/DDBJ databases">
        <authorList>
            <person name="Sun Q."/>
            <person name="Zhou Y."/>
        </authorList>
    </citation>
    <scope>NUCLEOTIDE SEQUENCE</scope>
    <source>
        <strain evidence="7">CGMCC 1.15758</strain>
    </source>
</reference>
<keyword evidence="8" id="KW-1185">Reference proteome</keyword>
<dbReference type="GO" id="GO:0009117">
    <property type="term" value="P:nucleotide metabolic process"/>
    <property type="evidence" value="ECO:0007669"/>
    <property type="project" value="UniProtKB-KW"/>
</dbReference>
<keyword evidence="2 5" id="KW-0378">Hydrolase</keyword>
<dbReference type="GO" id="GO:0005829">
    <property type="term" value="C:cytosol"/>
    <property type="evidence" value="ECO:0007669"/>
    <property type="project" value="TreeGrafter"/>
</dbReference>
<dbReference type="InterPro" id="IPR001365">
    <property type="entry name" value="A_deaminase_dom"/>
</dbReference>
<evidence type="ECO:0000313" key="7">
    <source>
        <dbReference type="EMBL" id="GGF98215.1"/>
    </source>
</evidence>
<protein>
    <recommendedName>
        <fullName evidence="5">Adenine deaminase</fullName>
        <shortName evidence="5">ADE</shortName>
        <ecNumber evidence="5">3.5.4.2</ecNumber>
    </recommendedName>
    <alternativeName>
        <fullName evidence="5">Adenine aminohydrolase</fullName>
        <shortName evidence="5">AAH</shortName>
    </alternativeName>
</protein>
<dbReference type="NCBIfam" id="NF006850">
    <property type="entry name" value="PRK09358.1-6"/>
    <property type="match status" value="1"/>
</dbReference>
<dbReference type="Proteomes" id="UP000636949">
    <property type="component" value="Unassembled WGS sequence"/>
</dbReference>
<dbReference type="GO" id="GO:0008270">
    <property type="term" value="F:zinc ion binding"/>
    <property type="evidence" value="ECO:0007669"/>
    <property type="project" value="UniProtKB-UniRule"/>
</dbReference>
<evidence type="ECO:0000256" key="1">
    <source>
        <dbReference type="ARBA" id="ARBA00022723"/>
    </source>
</evidence>
<dbReference type="EC" id="3.5.4.2" evidence="5"/>
<sequence length="318" mass="36013">MSHDIKTLLQQPKAELHMHLEGSLEPEMMLNLAQKNGVNLKYKNLAVVKKAYNFNNLQEFLDLYYQGMSVLQTADDFYDLTYAYLLKSQQDHVTHAEIFIDPQAHLSRGISLATLFDGVNRAVKKAQAELNIDTQLIMCFLRHLSEKDALNTFDQLMEYRDNFIGIGLDSSELGNPPEKFKNLFELARKERLHLVAHAGEEGPDEYVWQALDILGVERIDHGNAILTDEELMKRIAKDNIALTMCPLSNKALKVVPNLADHPARILLDKGIKVTINSDDPAYFGGYVNQNYIELIDGLKLGTAEIQQLIDNSLNARFV</sequence>
<feature type="binding site" evidence="5">
    <location>
        <position position="278"/>
    </location>
    <ligand>
        <name>Zn(2+)</name>
        <dbReference type="ChEBI" id="CHEBI:29105"/>
        <note>catalytic</note>
    </ligand>
</feature>
<dbReference type="NCBIfam" id="TIGR01430">
    <property type="entry name" value="aden_deam"/>
    <property type="match status" value="1"/>
</dbReference>
<dbReference type="CDD" id="cd01320">
    <property type="entry name" value="ADA"/>
    <property type="match status" value="1"/>
</dbReference>
<evidence type="ECO:0000259" key="6">
    <source>
        <dbReference type="Pfam" id="PF00962"/>
    </source>
</evidence>
<evidence type="ECO:0000256" key="3">
    <source>
        <dbReference type="ARBA" id="ARBA00022833"/>
    </source>
</evidence>
<accession>A0A8J2Z4C1</accession>
<dbReference type="Pfam" id="PF00962">
    <property type="entry name" value="A_deaminase"/>
    <property type="match status" value="1"/>
</dbReference>
<dbReference type="Gene3D" id="3.20.20.140">
    <property type="entry name" value="Metal-dependent hydrolases"/>
    <property type="match status" value="1"/>
</dbReference>
<dbReference type="SUPFAM" id="SSF51556">
    <property type="entry name" value="Metallo-dependent hydrolases"/>
    <property type="match status" value="1"/>
</dbReference>
<feature type="site" description="Important for catalytic activity" evidence="5">
    <location>
        <position position="221"/>
    </location>
</feature>
<evidence type="ECO:0000256" key="2">
    <source>
        <dbReference type="ARBA" id="ARBA00022801"/>
    </source>
</evidence>
<comment type="cofactor">
    <cofactor evidence="5">
        <name>Zn(2+)</name>
        <dbReference type="ChEBI" id="CHEBI:29105"/>
    </cofactor>
    <text evidence="5">Binds 1 zinc ion per subunit.</text>
</comment>
<dbReference type="HAMAP" id="MF_01962">
    <property type="entry name" value="Adenine_deaminase"/>
    <property type="match status" value="1"/>
</dbReference>
<dbReference type="OrthoDB" id="105475at2"/>
<dbReference type="PANTHER" id="PTHR43114:SF6">
    <property type="entry name" value="ADENINE DEAMINASE"/>
    <property type="match status" value="1"/>
</dbReference>
<feature type="binding site" evidence="5">
    <location>
        <position position="197"/>
    </location>
    <ligand>
        <name>Zn(2+)</name>
        <dbReference type="ChEBI" id="CHEBI:29105"/>
        <note>catalytic</note>
    </ligand>
</feature>
<reference evidence="7" key="1">
    <citation type="journal article" date="2014" name="Int. J. Syst. Evol. Microbiol.">
        <title>Complete genome sequence of Corynebacterium casei LMG S-19264T (=DSM 44701T), isolated from a smear-ripened cheese.</title>
        <authorList>
            <consortium name="US DOE Joint Genome Institute (JGI-PGF)"/>
            <person name="Walter F."/>
            <person name="Albersmeier A."/>
            <person name="Kalinowski J."/>
            <person name="Ruckert C."/>
        </authorList>
    </citation>
    <scope>NUCLEOTIDE SEQUENCE</scope>
    <source>
        <strain evidence="7">CGMCC 1.15758</strain>
    </source>
</reference>
<dbReference type="RefSeq" id="WP_117002618.1">
    <property type="nucleotide sequence ID" value="NZ_BMJS01000014.1"/>
</dbReference>
<dbReference type="PANTHER" id="PTHR43114">
    <property type="entry name" value="ADENINE DEAMINASE"/>
    <property type="match status" value="1"/>
</dbReference>
<name>A0A8J2Z4C1_9GAMM</name>
<comment type="similarity">
    <text evidence="5">Belongs to the metallo-dependent hydrolases superfamily. Adenosine and AMP deaminases family. Adenine deaminase type 2 subfamily.</text>
</comment>
<dbReference type="InterPro" id="IPR028892">
    <property type="entry name" value="ADE"/>
</dbReference>
<feature type="binding site" evidence="5">
    <location>
        <position position="279"/>
    </location>
    <ligand>
        <name>substrate</name>
    </ligand>
</feature>
<dbReference type="InterPro" id="IPR032466">
    <property type="entry name" value="Metal_Hydrolase"/>
</dbReference>
<organism evidence="7 8">
    <name type="scientific">Cysteiniphilum litorale</name>
    <dbReference type="NCBI Taxonomy" id="2056700"/>
    <lineage>
        <taxon>Bacteria</taxon>
        <taxon>Pseudomonadati</taxon>
        <taxon>Pseudomonadota</taxon>
        <taxon>Gammaproteobacteria</taxon>
        <taxon>Thiotrichales</taxon>
        <taxon>Fastidiosibacteraceae</taxon>
        <taxon>Cysteiniphilum</taxon>
    </lineage>
</organism>
<dbReference type="AlphaFoldDB" id="A0A8J2Z4C1"/>
<feature type="active site" description="Proton donor" evidence="5">
    <location>
        <position position="200"/>
    </location>
</feature>
<dbReference type="GO" id="GO:0043103">
    <property type="term" value="P:hypoxanthine salvage"/>
    <property type="evidence" value="ECO:0007669"/>
    <property type="project" value="UniProtKB-UniRule"/>
</dbReference>
<feature type="domain" description="Adenosine deaminase" evidence="6">
    <location>
        <begin position="12"/>
        <end position="317"/>
    </location>
</feature>
<gene>
    <name evidence="7" type="primary">add1</name>
    <name evidence="7" type="ORF">GCM10010995_14280</name>
</gene>
<keyword evidence="4 5" id="KW-0546">Nucleotide metabolism</keyword>
<proteinExistence type="inferred from homology"/>
<dbReference type="GO" id="GO:0006146">
    <property type="term" value="P:adenine catabolic process"/>
    <property type="evidence" value="ECO:0007669"/>
    <property type="project" value="UniProtKB-UniRule"/>
</dbReference>
<feature type="binding site" evidence="5">
    <location>
        <position position="17"/>
    </location>
    <ligand>
        <name>Zn(2+)</name>
        <dbReference type="ChEBI" id="CHEBI:29105"/>
        <note>catalytic</note>
    </ligand>
</feature>
<evidence type="ECO:0000256" key="4">
    <source>
        <dbReference type="ARBA" id="ARBA00023080"/>
    </source>
</evidence>
<keyword evidence="3 5" id="KW-0862">Zinc</keyword>
<dbReference type="InterPro" id="IPR006330">
    <property type="entry name" value="Ado/ade_deaminase"/>
</dbReference>
<feature type="binding site" evidence="5">
    <location>
        <position position="19"/>
    </location>
    <ligand>
        <name>Zn(2+)</name>
        <dbReference type="ChEBI" id="CHEBI:29105"/>
        <note>catalytic</note>
    </ligand>
</feature>
<dbReference type="EMBL" id="BMJS01000014">
    <property type="protein sequence ID" value="GGF98215.1"/>
    <property type="molecule type" value="Genomic_DNA"/>
</dbReference>
<evidence type="ECO:0000313" key="8">
    <source>
        <dbReference type="Proteomes" id="UP000636949"/>
    </source>
</evidence>
<comment type="caution">
    <text evidence="7">The sequence shown here is derived from an EMBL/GenBank/DDBJ whole genome shotgun (WGS) entry which is preliminary data.</text>
</comment>
<keyword evidence="1 5" id="KW-0479">Metal-binding</keyword>
<comment type="function">
    <text evidence="5">Catalyzes the hydrolytic deamination of adenine to hypoxanthine. Plays an important role in the purine salvage pathway and in nitrogen catabolism.</text>
</comment>
<comment type="catalytic activity">
    <reaction evidence="5">
        <text>adenine + H2O + H(+) = hypoxanthine + NH4(+)</text>
        <dbReference type="Rhea" id="RHEA:23688"/>
        <dbReference type="ChEBI" id="CHEBI:15377"/>
        <dbReference type="ChEBI" id="CHEBI:15378"/>
        <dbReference type="ChEBI" id="CHEBI:16708"/>
        <dbReference type="ChEBI" id="CHEBI:17368"/>
        <dbReference type="ChEBI" id="CHEBI:28938"/>
        <dbReference type="EC" id="3.5.4.2"/>
    </reaction>
</comment>